<proteinExistence type="predicted"/>
<evidence type="ECO:0000313" key="2">
    <source>
        <dbReference type="Proteomes" id="UP000609879"/>
    </source>
</evidence>
<reference evidence="1 2" key="1">
    <citation type="submission" date="2021-01" db="EMBL/GenBank/DDBJ databases">
        <title>Whole genome shotgun sequence of Actinoplanes deccanensis NBRC 13994.</title>
        <authorList>
            <person name="Komaki H."/>
            <person name="Tamura T."/>
        </authorList>
    </citation>
    <scope>NUCLEOTIDE SEQUENCE [LARGE SCALE GENOMIC DNA]</scope>
    <source>
        <strain evidence="1 2">NBRC 13994</strain>
    </source>
</reference>
<dbReference type="Proteomes" id="UP000609879">
    <property type="component" value="Unassembled WGS sequence"/>
</dbReference>
<dbReference type="EMBL" id="BOMI01000183">
    <property type="protein sequence ID" value="GID79935.1"/>
    <property type="molecule type" value="Genomic_DNA"/>
</dbReference>
<evidence type="ECO:0000313" key="1">
    <source>
        <dbReference type="EMBL" id="GID79935.1"/>
    </source>
</evidence>
<protein>
    <submittedName>
        <fullName evidence="1">Uncharacterized protein</fullName>
    </submittedName>
</protein>
<organism evidence="1 2">
    <name type="scientific">Paractinoplanes deccanensis</name>
    <dbReference type="NCBI Taxonomy" id="113561"/>
    <lineage>
        <taxon>Bacteria</taxon>
        <taxon>Bacillati</taxon>
        <taxon>Actinomycetota</taxon>
        <taxon>Actinomycetes</taxon>
        <taxon>Micromonosporales</taxon>
        <taxon>Micromonosporaceae</taxon>
        <taxon>Paractinoplanes</taxon>
    </lineage>
</organism>
<name>A0ABQ3YJF4_9ACTN</name>
<gene>
    <name evidence="1" type="ORF">Ade02nite_85760</name>
</gene>
<comment type="caution">
    <text evidence="1">The sequence shown here is derived from an EMBL/GenBank/DDBJ whole genome shotgun (WGS) entry which is preliminary data.</text>
</comment>
<keyword evidence="2" id="KW-1185">Reference proteome</keyword>
<accession>A0ABQ3YJF4</accession>
<sequence>MIAARQRDGRVDLHLAALVEVEDGVGGEGGIELETEVGHGDSNRHQDVVEAFTDRTAKVCAGPGRDAGITRNSCSSASVRCYDRTLT</sequence>